<dbReference type="SUPFAM" id="SSF56954">
    <property type="entry name" value="Outer membrane efflux proteins (OEP)"/>
    <property type="match status" value="1"/>
</dbReference>
<keyword evidence="1" id="KW-0732">Signal</keyword>
<evidence type="ECO:0000313" key="2">
    <source>
        <dbReference type="EMBL" id="NDY84040.1"/>
    </source>
</evidence>
<evidence type="ECO:0000256" key="1">
    <source>
        <dbReference type="SAM" id="SignalP"/>
    </source>
</evidence>
<dbReference type="PANTHER" id="PTHR30203">
    <property type="entry name" value="OUTER MEMBRANE CATION EFFLUX PROTEIN"/>
    <property type="match status" value="1"/>
</dbReference>
<accession>A0A6B2QZW4</accession>
<sequence length="479" mass="53506">MRQINWVKRFRLVSTLVSITVLTGCASVNFDRSISQTNENIPGFTQGKLELALTEEQHIARKQSTQELLQRELGQGEAVQLALLNSPAMQTLLADNWSFAAKAAQSGRISNPVFMFERMSYPNELELVRMISFGLLDVLTLPQRYGIAEKQLEQAQTKLVADVVDEITRVRQSWVRAVAAQQTLIYARQVNEVAKVSAELARRLQSVGNFTKIQRARQQAFYADSATQLAIAEHAVTASREALIRTLGLTFDQAQKLRLPERLPNLPKMPLSPQEVSQSVSSNRIDIKLAQSGLEVAMKKQGLNNVTSFTDIELGLRNKNVYDNETGSNTPGRGYEVSIRLPIFDWGDMQRDAMNAQTLAAVNRLESAYRVTESSLRENYSAYRTNFDIAKHYRKEVVPLRKVISEENQLRYNGMMIGVFELLADAKDMVNSVMLSINADQQFWLADAAMQATLLGRPTATTSDSIKTQVSGGSSDAVH</sequence>
<organism evidence="2">
    <name type="scientific">Sheuella amnicola</name>
    <dbReference type="NCBI Taxonomy" id="2707330"/>
    <lineage>
        <taxon>Bacteria</taxon>
        <taxon>Pseudomonadati</taxon>
        <taxon>Pseudomonadota</taxon>
        <taxon>Betaproteobacteria</taxon>
        <taxon>Burkholderiales</taxon>
        <taxon>Alcaligenaceae</taxon>
        <taxon>Sheuella</taxon>
    </lineage>
</organism>
<gene>
    <name evidence="2" type="ORF">G3I67_12445</name>
</gene>
<dbReference type="Gene3D" id="1.20.1600.10">
    <property type="entry name" value="Outer membrane efflux proteins (OEP)"/>
    <property type="match status" value="1"/>
</dbReference>
<proteinExistence type="predicted"/>
<feature type="chain" id="PRO_5025410668" evidence="1">
    <location>
        <begin position="27"/>
        <end position="479"/>
    </location>
</feature>
<reference evidence="2" key="1">
    <citation type="submission" date="2020-02" db="EMBL/GenBank/DDBJ databases">
        <authorList>
            <person name="Chen W.-M."/>
        </authorList>
    </citation>
    <scope>NUCLEOTIDE SEQUENCE</scope>
    <source>
        <strain evidence="2">NBD-18</strain>
    </source>
</reference>
<dbReference type="PROSITE" id="PS51257">
    <property type="entry name" value="PROKAR_LIPOPROTEIN"/>
    <property type="match status" value="1"/>
</dbReference>
<protein>
    <submittedName>
        <fullName evidence="2">TolC family protein</fullName>
    </submittedName>
</protein>
<dbReference type="PANTHER" id="PTHR30203:SF24">
    <property type="entry name" value="BLR4935 PROTEIN"/>
    <property type="match status" value="1"/>
</dbReference>
<dbReference type="GO" id="GO:0015562">
    <property type="term" value="F:efflux transmembrane transporter activity"/>
    <property type="evidence" value="ECO:0007669"/>
    <property type="project" value="InterPro"/>
</dbReference>
<dbReference type="EMBL" id="JAAGRN010000009">
    <property type="protein sequence ID" value="NDY84040.1"/>
    <property type="molecule type" value="Genomic_DNA"/>
</dbReference>
<comment type="caution">
    <text evidence="2">The sequence shown here is derived from an EMBL/GenBank/DDBJ whole genome shotgun (WGS) entry which is preliminary data.</text>
</comment>
<name>A0A6B2QZW4_9BURK</name>
<dbReference type="RefSeq" id="WP_163655851.1">
    <property type="nucleotide sequence ID" value="NZ_JAAGRN010000009.1"/>
</dbReference>
<feature type="signal peptide" evidence="1">
    <location>
        <begin position="1"/>
        <end position="26"/>
    </location>
</feature>
<dbReference type="InterPro" id="IPR010131">
    <property type="entry name" value="MdtP/NodT-like"/>
</dbReference>
<dbReference type="AlphaFoldDB" id="A0A6B2QZW4"/>